<name>A0A975IBD3_9SPIR</name>
<proteinExistence type="predicted"/>
<dbReference type="Proteomes" id="UP000671995">
    <property type="component" value="Chromosome"/>
</dbReference>
<dbReference type="EMBL" id="CP054257">
    <property type="protein sequence ID" value="QTQ10906.1"/>
    <property type="molecule type" value="Genomic_DNA"/>
</dbReference>
<dbReference type="InterPro" id="IPR058260">
    <property type="entry name" value="DUF7954"/>
</dbReference>
<dbReference type="Pfam" id="PF25843">
    <property type="entry name" value="DUF7954"/>
    <property type="match status" value="1"/>
</dbReference>
<evidence type="ECO:0000259" key="3">
    <source>
        <dbReference type="Pfam" id="PF25844"/>
    </source>
</evidence>
<organism evidence="4 5">
    <name type="scientific">Treponema parvum</name>
    <dbReference type="NCBI Taxonomy" id="138851"/>
    <lineage>
        <taxon>Bacteria</taxon>
        <taxon>Pseudomonadati</taxon>
        <taxon>Spirochaetota</taxon>
        <taxon>Spirochaetia</taxon>
        <taxon>Spirochaetales</taxon>
        <taxon>Treponemataceae</taxon>
        <taxon>Treponema</taxon>
    </lineage>
</organism>
<dbReference type="RefSeq" id="WP_210117700.1">
    <property type="nucleotide sequence ID" value="NZ_CP054257.1"/>
</dbReference>
<accession>A0A975IBD3</accession>
<dbReference type="InterPro" id="IPR058261">
    <property type="entry name" value="DUF7955"/>
</dbReference>
<protein>
    <submittedName>
        <fullName evidence="4">Uncharacterized protein</fullName>
    </submittedName>
</protein>
<dbReference type="Pfam" id="PF25844">
    <property type="entry name" value="DUF7955"/>
    <property type="match status" value="1"/>
</dbReference>
<evidence type="ECO:0000256" key="1">
    <source>
        <dbReference type="SAM" id="SignalP"/>
    </source>
</evidence>
<dbReference type="AlphaFoldDB" id="A0A975IBD3"/>
<keyword evidence="1" id="KW-0732">Signal</keyword>
<feature type="signal peptide" evidence="1">
    <location>
        <begin position="1"/>
        <end position="18"/>
    </location>
</feature>
<feature type="chain" id="PRO_5037261659" evidence="1">
    <location>
        <begin position="19"/>
        <end position="375"/>
    </location>
</feature>
<feature type="domain" description="DUF7955" evidence="3">
    <location>
        <begin position="231"/>
        <end position="366"/>
    </location>
</feature>
<feature type="domain" description="DUF7954" evidence="2">
    <location>
        <begin position="33"/>
        <end position="201"/>
    </location>
</feature>
<reference evidence="4" key="2">
    <citation type="journal article" date="2021" name="Microbiol. Resour. Announc.">
        <title>Complete Genome Sequences of Three Human Oral Treponema parvum Isolates.</title>
        <authorList>
            <person name="Zeng H."/>
            <person name="Watt R.M."/>
        </authorList>
    </citation>
    <scope>NUCLEOTIDE SEQUENCE</scope>
    <source>
        <strain evidence="4">ATCC 700773</strain>
    </source>
</reference>
<gene>
    <name evidence="4" type="ORF">HRI96_01070</name>
</gene>
<reference evidence="4" key="1">
    <citation type="submission" date="2020-05" db="EMBL/GenBank/DDBJ databases">
        <authorList>
            <person name="Zeng H."/>
            <person name="Chan Y.K."/>
            <person name="Watt R.M."/>
        </authorList>
    </citation>
    <scope>NUCLEOTIDE SEQUENCE</scope>
    <source>
        <strain evidence="4">ATCC 700773</strain>
    </source>
</reference>
<evidence type="ECO:0000313" key="4">
    <source>
        <dbReference type="EMBL" id="QTQ10906.1"/>
    </source>
</evidence>
<evidence type="ECO:0000259" key="2">
    <source>
        <dbReference type="Pfam" id="PF25843"/>
    </source>
</evidence>
<sequence>MRKLIFAVAQAVFCILFAAALPGIDPYIPDVSGEYVYYRDNTFSRKSYIGFLYYDEATYAARYYAPGDREKQLPEKSVGILFSVDPLSDHMEMTGERFLDTITPDDTDIVNYLHDMVYEFNARRQKAGSISPAEVALEKNFSEQGAVVKDDFMQFGGYVSMLYDYAVPLFNLKRISASNGEVLLEAVTAGRLVSSEDNSFYDFTGFPEVLKDSSDKQKLSVPAEKKKYTVNISDTVQEITLDSLWTQSSGNVWALGDDAVLSVNVIFIPENIKEKFSDVLQRNMILSAQNSYSVWEKLEFSASSSSRTRMSLSSYYYQNKTGAVLRDFKIITRISEDKFGYVSMTVFDDSYVKNRAYFNQTLKTYTIVNSAQQAQ</sequence>
<evidence type="ECO:0000313" key="5">
    <source>
        <dbReference type="Proteomes" id="UP000671995"/>
    </source>
</evidence>